<evidence type="ECO:0000313" key="4">
    <source>
        <dbReference type="Proteomes" id="UP000094291"/>
    </source>
</evidence>
<keyword evidence="4" id="KW-1185">Reference proteome</keyword>
<feature type="region of interest" description="Disordered" evidence="1">
    <location>
        <begin position="260"/>
        <end position="307"/>
    </location>
</feature>
<protein>
    <submittedName>
        <fullName evidence="3">ImpA-like protein</fullName>
    </submittedName>
</protein>
<dbReference type="InterPro" id="IPR017740">
    <property type="entry name" value="TssA-like"/>
</dbReference>
<dbReference type="Proteomes" id="UP000094291">
    <property type="component" value="Unassembled WGS sequence"/>
</dbReference>
<dbReference type="Pfam" id="PF06812">
    <property type="entry name" value="ImpA_N"/>
    <property type="match status" value="1"/>
</dbReference>
<evidence type="ECO:0000259" key="2">
    <source>
        <dbReference type="Pfam" id="PF06812"/>
    </source>
</evidence>
<evidence type="ECO:0000313" key="3">
    <source>
        <dbReference type="EMBL" id="ODC03128.1"/>
    </source>
</evidence>
<dbReference type="STRING" id="197479.BFW38_05795"/>
<comment type="caution">
    <text evidence="3">The sequence shown here is derived from an EMBL/GenBank/DDBJ whole genome shotgun (WGS) entry which is preliminary data.</text>
</comment>
<dbReference type="InterPro" id="IPR010657">
    <property type="entry name" value="ImpA_N"/>
</dbReference>
<dbReference type="EMBL" id="MDTQ01000001">
    <property type="protein sequence ID" value="ODC03128.1"/>
    <property type="molecule type" value="Genomic_DNA"/>
</dbReference>
<dbReference type="PANTHER" id="PTHR37951">
    <property type="entry name" value="CYTOPLASMIC PROTEIN-RELATED"/>
    <property type="match status" value="1"/>
</dbReference>
<feature type="domain" description="ImpA N-terminal" evidence="2">
    <location>
        <begin position="22"/>
        <end position="137"/>
    </location>
</feature>
<dbReference type="OrthoDB" id="9771118at2"/>
<dbReference type="PANTHER" id="PTHR37951:SF1">
    <property type="entry name" value="TYPE VI SECRETION SYSTEM COMPONENT TSSA1"/>
    <property type="match status" value="1"/>
</dbReference>
<reference evidence="3 4" key="1">
    <citation type="submission" date="2016-08" db="EMBL/GenBank/DDBJ databases">
        <authorList>
            <person name="Seilhamer J.J."/>
        </authorList>
    </citation>
    <scope>NUCLEOTIDE SEQUENCE [LARGE SCALE GENOMIC DNA]</scope>
    <source>
        <strain evidence="3 4">PH27A</strain>
    </source>
</reference>
<name>A0A1E2V7Y6_9GAMM</name>
<sequence>MPTLNPLSFDDLSLEELLHAMEEGSGEDLSFSLLFDEIKEARRADAAYLPQGDWQKELKQSDWAEVIKLSAQALREQSKDLQLSGWLTEGLAHRNGFEGIHFGMNLTQELLNRFWETLHPQLDPDPDERIARLNWLISTLTEVVYTLPLIEGERYALADYEESRQVENQARHDPDAMGQALDEGKINAEIFQRSVVLTETDFLRHQRDRVSACIGAVNALETTSDAHFGVEGPSFRPLLNRLSEVHELLVRLLSERGVTDEAPAADTADTAMMSSSEAQPDDSETPVERSATAAKSQPTGVLRTRPESRDEAFEMLAGVAAFFKQTEPHSPVPYLVERAIKWGRMPLEDWLCDVIKDDGIIEGIRDTLGTVRHED</sequence>
<feature type="compositionally biased region" description="Low complexity" evidence="1">
    <location>
        <begin position="260"/>
        <end position="271"/>
    </location>
</feature>
<dbReference type="NCBIfam" id="TIGR03363">
    <property type="entry name" value="VI_chp_8"/>
    <property type="match status" value="1"/>
</dbReference>
<dbReference type="AlphaFoldDB" id="A0A1E2V7Y6"/>
<gene>
    <name evidence="3" type="ORF">BFW38_05795</name>
</gene>
<organism evidence="3 4">
    <name type="scientific">Terasakiispira papahanaumokuakeensis</name>
    <dbReference type="NCBI Taxonomy" id="197479"/>
    <lineage>
        <taxon>Bacteria</taxon>
        <taxon>Pseudomonadati</taxon>
        <taxon>Pseudomonadota</taxon>
        <taxon>Gammaproteobacteria</taxon>
        <taxon>Oceanospirillales</taxon>
        <taxon>Terasakiispira</taxon>
    </lineage>
</organism>
<proteinExistence type="predicted"/>
<evidence type="ECO:0000256" key="1">
    <source>
        <dbReference type="SAM" id="MobiDB-lite"/>
    </source>
</evidence>
<accession>A0A1E2V7Y6</accession>